<accession>A0A7X0F5I6</accession>
<reference evidence="1 2" key="1">
    <citation type="submission" date="2020-08" db="EMBL/GenBank/DDBJ databases">
        <title>Genomic Encyclopedia of Type Strains, Phase IV (KMG-IV): sequencing the most valuable type-strain genomes for metagenomic binning, comparative biology and taxonomic classification.</title>
        <authorList>
            <person name="Goeker M."/>
        </authorList>
    </citation>
    <scope>NUCLEOTIDE SEQUENCE [LARGE SCALE GENOMIC DNA]</scope>
    <source>
        <strain evidence="1 2">DSM 7051</strain>
    </source>
</reference>
<organism evidence="1 2">
    <name type="scientific">Aminobacter aganoensis</name>
    <dbReference type="NCBI Taxonomy" id="83264"/>
    <lineage>
        <taxon>Bacteria</taxon>
        <taxon>Pseudomonadati</taxon>
        <taxon>Pseudomonadota</taxon>
        <taxon>Alphaproteobacteria</taxon>
        <taxon>Hyphomicrobiales</taxon>
        <taxon>Phyllobacteriaceae</taxon>
        <taxon>Aminobacter</taxon>
    </lineage>
</organism>
<dbReference type="AlphaFoldDB" id="A0A7X0F5I6"/>
<dbReference type="Proteomes" id="UP000536262">
    <property type="component" value="Unassembled WGS sequence"/>
</dbReference>
<keyword evidence="2" id="KW-1185">Reference proteome</keyword>
<gene>
    <name evidence="1" type="ORF">GGR00_001291</name>
</gene>
<dbReference type="RefSeq" id="WP_184698619.1">
    <property type="nucleotide sequence ID" value="NZ_BAABEG010000001.1"/>
</dbReference>
<proteinExistence type="predicted"/>
<sequence length="71" mass="8053">MRVVIEYRDFEIRPSLVSYMAASDWTYAHKDYDPTPVYADDGPSDSRCGFAGSIDEAMAEIDEFYSEQEAA</sequence>
<comment type="caution">
    <text evidence="1">The sequence shown here is derived from an EMBL/GenBank/DDBJ whole genome shotgun (WGS) entry which is preliminary data.</text>
</comment>
<name>A0A7X0F5I6_9HYPH</name>
<evidence type="ECO:0000313" key="2">
    <source>
        <dbReference type="Proteomes" id="UP000536262"/>
    </source>
</evidence>
<protein>
    <submittedName>
        <fullName evidence="1">Uncharacterized protein</fullName>
    </submittedName>
</protein>
<evidence type="ECO:0000313" key="1">
    <source>
        <dbReference type="EMBL" id="MBB6353523.1"/>
    </source>
</evidence>
<dbReference type="EMBL" id="JACHOU010000002">
    <property type="protein sequence ID" value="MBB6353523.1"/>
    <property type="molecule type" value="Genomic_DNA"/>
</dbReference>